<protein>
    <submittedName>
        <fullName evidence="2">Uncharacterized protein</fullName>
    </submittedName>
</protein>
<evidence type="ECO:0000313" key="3">
    <source>
        <dbReference type="Proteomes" id="UP001311232"/>
    </source>
</evidence>
<reference evidence="2 3" key="1">
    <citation type="submission" date="2021-06" db="EMBL/GenBank/DDBJ databases">
        <authorList>
            <person name="Palmer J.M."/>
        </authorList>
    </citation>
    <scope>NUCLEOTIDE SEQUENCE [LARGE SCALE GENOMIC DNA]</scope>
    <source>
        <strain evidence="2 3">MEX-2019</strain>
        <tissue evidence="2">Muscle</tissue>
    </source>
</reference>
<proteinExistence type="predicted"/>
<evidence type="ECO:0000256" key="1">
    <source>
        <dbReference type="SAM" id="MobiDB-lite"/>
    </source>
</evidence>
<sequence>MFPQKQQKNSESRSSYWAWTRSFRVQIILPGLDQELQSPDHPTGLGPGASESRSSYRAWTRSFRVQIILPGLDQELQSPDHPTGLGPGASESRSSYRLGPGASESRSSYRAWTRSFRVQIILLGLDRMGGGGQGSAAALHSQIQHDNVLQQKSDRI</sequence>
<dbReference type="AlphaFoldDB" id="A0AAV9S1E4"/>
<name>A0AAV9S1E4_9TELE</name>
<gene>
    <name evidence="2" type="ORF">CRENBAI_005098</name>
</gene>
<keyword evidence="3" id="KW-1185">Reference proteome</keyword>
<accession>A0AAV9S1E4</accession>
<evidence type="ECO:0000313" key="2">
    <source>
        <dbReference type="EMBL" id="KAK5615143.1"/>
    </source>
</evidence>
<dbReference type="EMBL" id="JAHHUM010000998">
    <property type="protein sequence ID" value="KAK5615143.1"/>
    <property type="molecule type" value="Genomic_DNA"/>
</dbReference>
<feature type="region of interest" description="Disordered" evidence="1">
    <location>
        <begin position="34"/>
        <end position="55"/>
    </location>
</feature>
<comment type="caution">
    <text evidence="2">The sequence shown here is derived from an EMBL/GenBank/DDBJ whole genome shotgun (WGS) entry which is preliminary data.</text>
</comment>
<organism evidence="2 3">
    <name type="scientific">Crenichthys baileyi</name>
    <name type="common">White River springfish</name>
    <dbReference type="NCBI Taxonomy" id="28760"/>
    <lineage>
        <taxon>Eukaryota</taxon>
        <taxon>Metazoa</taxon>
        <taxon>Chordata</taxon>
        <taxon>Craniata</taxon>
        <taxon>Vertebrata</taxon>
        <taxon>Euteleostomi</taxon>
        <taxon>Actinopterygii</taxon>
        <taxon>Neopterygii</taxon>
        <taxon>Teleostei</taxon>
        <taxon>Neoteleostei</taxon>
        <taxon>Acanthomorphata</taxon>
        <taxon>Ovalentaria</taxon>
        <taxon>Atherinomorphae</taxon>
        <taxon>Cyprinodontiformes</taxon>
        <taxon>Goodeidae</taxon>
        <taxon>Crenichthys</taxon>
    </lineage>
</organism>
<dbReference type="Proteomes" id="UP001311232">
    <property type="component" value="Unassembled WGS sequence"/>
</dbReference>
<feature type="region of interest" description="Disordered" evidence="1">
    <location>
        <begin position="73"/>
        <end position="105"/>
    </location>
</feature>